<dbReference type="PROSITE" id="PS51257">
    <property type="entry name" value="PROKAR_LIPOPROTEIN"/>
    <property type="match status" value="1"/>
</dbReference>
<evidence type="ECO:0000313" key="3">
    <source>
        <dbReference type="Proteomes" id="UP000238823"/>
    </source>
</evidence>
<protein>
    <submittedName>
        <fullName evidence="2">Uncharacterized protein</fullName>
    </submittedName>
</protein>
<dbReference type="EMBL" id="PVNL01000030">
    <property type="protein sequence ID" value="PRQ09141.1"/>
    <property type="molecule type" value="Genomic_DNA"/>
</dbReference>
<comment type="caution">
    <text evidence="2">The sequence shown here is derived from an EMBL/GenBank/DDBJ whole genome shotgun (WGS) entry which is preliminary data.</text>
</comment>
<sequence>MRPLPGPRTHLSSSVRFVVVLTLLGVVACGPPGLDNPGVNDDSDGETSTTGVDTTSTTSATSSTTATAEPSTSDDTTSDDTTSDESSDGSLTFVAVSEVGGCECDPFAQDCPEGEKCVAYASLGASWDANLCVPVTGGQSVGEPCSYAGPVEATDDCDATSACWDLEEIDGAWIGVCHSFCDGTPDDPACAQGSECLIANEGSINLCVFSCDPLEQACGDGLGCYWNGVGFACEPSDTHILLGQPCQYVNDCDAGLICLGVANLPTCEGDNCCTSYCDLLLGDGQCEDVPGTSCVPFYEEGEAPIGGDSLGVCIVG</sequence>
<dbReference type="AlphaFoldDB" id="A0A2S9YVK6"/>
<dbReference type="Proteomes" id="UP000238823">
    <property type="component" value="Unassembled WGS sequence"/>
</dbReference>
<feature type="region of interest" description="Disordered" evidence="1">
    <location>
        <begin position="31"/>
        <end position="89"/>
    </location>
</feature>
<accession>A0A2S9YVK6</accession>
<gene>
    <name evidence="2" type="ORF">ENSA7_11310</name>
</gene>
<proteinExistence type="predicted"/>
<name>A0A2S9YVK6_9BACT</name>
<evidence type="ECO:0000313" key="2">
    <source>
        <dbReference type="EMBL" id="PRQ09141.1"/>
    </source>
</evidence>
<reference evidence="2 3" key="1">
    <citation type="submission" date="2018-03" db="EMBL/GenBank/DDBJ databases">
        <title>Draft Genome Sequences of the Obligatory Marine Myxobacteria Enhygromyxa salina SWB007.</title>
        <authorList>
            <person name="Poehlein A."/>
            <person name="Moghaddam J.A."/>
            <person name="Harms H."/>
            <person name="Alanjari M."/>
            <person name="Koenig G.M."/>
            <person name="Daniel R."/>
            <person name="Schaeberle T.F."/>
        </authorList>
    </citation>
    <scope>NUCLEOTIDE SEQUENCE [LARGE SCALE GENOMIC DNA]</scope>
    <source>
        <strain evidence="2 3">SWB007</strain>
    </source>
</reference>
<evidence type="ECO:0000256" key="1">
    <source>
        <dbReference type="SAM" id="MobiDB-lite"/>
    </source>
</evidence>
<feature type="compositionally biased region" description="Low complexity" evidence="1">
    <location>
        <begin position="46"/>
        <end position="75"/>
    </location>
</feature>
<organism evidence="2 3">
    <name type="scientific">Enhygromyxa salina</name>
    <dbReference type="NCBI Taxonomy" id="215803"/>
    <lineage>
        <taxon>Bacteria</taxon>
        <taxon>Pseudomonadati</taxon>
        <taxon>Myxococcota</taxon>
        <taxon>Polyangia</taxon>
        <taxon>Nannocystales</taxon>
        <taxon>Nannocystaceae</taxon>
        <taxon>Enhygromyxa</taxon>
    </lineage>
</organism>
<feature type="compositionally biased region" description="Acidic residues" evidence="1">
    <location>
        <begin position="76"/>
        <end position="87"/>
    </location>
</feature>